<sequence length="141" mass="16073">MQRTAIYSLIATLLYSSVTLADDNNNDLQHHVFSYSQLIMSTCSSPVTQEDRDQEAFVKVSLALANAQEMDREFQLTPSLLEQMHRLLPRYIDCDSPAKTSLEPIVDGFISFLAVNRQLPTLERRAYIKYAKKLSELDGQE</sequence>
<dbReference type="EMBL" id="JAJUBC010000001">
    <property type="protein sequence ID" value="MDD1791534.1"/>
    <property type="molecule type" value="Genomic_DNA"/>
</dbReference>
<organism evidence="2 3">
    <name type="scientific">Enterovibrio gelatinilyticus</name>
    <dbReference type="NCBI Taxonomy" id="2899819"/>
    <lineage>
        <taxon>Bacteria</taxon>
        <taxon>Pseudomonadati</taxon>
        <taxon>Pseudomonadota</taxon>
        <taxon>Gammaproteobacteria</taxon>
        <taxon>Vibrionales</taxon>
        <taxon>Vibrionaceae</taxon>
        <taxon>Enterovibrio</taxon>
    </lineage>
</organism>
<evidence type="ECO:0000256" key="1">
    <source>
        <dbReference type="SAM" id="SignalP"/>
    </source>
</evidence>
<name>A0ABT5QUV2_9GAMM</name>
<dbReference type="Proteomes" id="UP001149400">
    <property type="component" value="Unassembled WGS sequence"/>
</dbReference>
<comment type="caution">
    <text evidence="2">The sequence shown here is derived from an EMBL/GenBank/DDBJ whole genome shotgun (WGS) entry which is preliminary data.</text>
</comment>
<evidence type="ECO:0000313" key="3">
    <source>
        <dbReference type="Proteomes" id="UP001149400"/>
    </source>
</evidence>
<proteinExistence type="predicted"/>
<protein>
    <submittedName>
        <fullName evidence="2">Uncharacterized protein</fullName>
    </submittedName>
</protein>
<keyword evidence="3" id="KW-1185">Reference proteome</keyword>
<dbReference type="RefSeq" id="WP_274162493.1">
    <property type="nucleotide sequence ID" value="NZ_JAJUBC010000001.1"/>
</dbReference>
<gene>
    <name evidence="2" type="ORF">LRP50_00130</name>
</gene>
<evidence type="ECO:0000313" key="2">
    <source>
        <dbReference type="EMBL" id="MDD1791534.1"/>
    </source>
</evidence>
<keyword evidence="1" id="KW-0732">Signal</keyword>
<reference evidence="2" key="1">
    <citation type="submission" date="2021-12" db="EMBL/GenBank/DDBJ databases">
        <title>Enterovibrio ZSDZ35 sp. nov. and Enterovibrio ZSDZ42 sp. nov., isolated from coastal seawater in Qingdao.</title>
        <authorList>
            <person name="Zhang P."/>
        </authorList>
    </citation>
    <scope>NUCLEOTIDE SEQUENCE</scope>
    <source>
        <strain evidence="2">ZSDZ42</strain>
    </source>
</reference>
<accession>A0ABT5QUV2</accession>
<feature type="signal peptide" evidence="1">
    <location>
        <begin position="1"/>
        <end position="21"/>
    </location>
</feature>
<feature type="chain" id="PRO_5045289147" evidence="1">
    <location>
        <begin position="22"/>
        <end position="141"/>
    </location>
</feature>